<comment type="similarity">
    <text evidence="2">Belongs to the plant acyltransferase family.</text>
</comment>
<evidence type="ECO:0000256" key="4">
    <source>
        <dbReference type="ARBA" id="ARBA00023315"/>
    </source>
</evidence>
<dbReference type="PANTHER" id="PTHR31896:SF69">
    <property type="entry name" value="FAMILY REGULATORY PROTEIN, PUTATIVE (AFU_ORTHOLOGUE AFUA_3G14730)-RELATED"/>
    <property type="match status" value="1"/>
</dbReference>
<gene>
    <name evidence="5" type="ORF">B0J13DRAFT_509917</name>
</gene>
<dbReference type="Pfam" id="PF02458">
    <property type="entry name" value="Transferase"/>
    <property type="match status" value="1"/>
</dbReference>
<name>A0A9P9DZS9_9HYPO</name>
<keyword evidence="4" id="KW-0012">Acyltransferase</keyword>
<comment type="caution">
    <text evidence="5">The sequence shown here is derived from an EMBL/GenBank/DDBJ whole genome shotgun (WGS) entry which is preliminary data.</text>
</comment>
<proteinExistence type="inferred from homology"/>
<reference evidence="5" key="1">
    <citation type="journal article" date="2021" name="Nat. Commun.">
        <title>Genetic determinants of endophytism in the Arabidopsis root mycobiome.</title>
        <authorList>
            <person name="Mesny F."/>
            <person name="Miyauchi S."/>
            <person name="Thiergart T."/>
            <person name="Pickel B."/>
            <person name="Atanasova L."/>
            <person name="Karlsson M."/>
            <person name="Huettel B."/>
            <person name="Barry K.W."/>
            <person name="Haridas S."/>
            <person name="Chen C."/>
            <person name="Bauer D."/>
            <person name="Andreopoulos W."/>
            <person name="Pangilinan J."/>
            <person name="LaButti K."/>
            <person name="Riley R."/>
            <person name="Lipzen A."/>
            <person name="Clum A."/>
            <person name="Drula E."/>
            <person name="Henrissat B."/>
            <person name="Kohler A."/>
            <person name="Grigoriev I.V."/>
            <person name="Martin F.M."/>
            <person name="Hacquard S."/>
        </authorList>
    </citation>
    <scope>NUCLEOTIDE SEQUENCE</scope>
    <source>
        <strain evidence="5">MPI-CAGE-AT-0021</strain>
    </source>
</reference>
<dbReference type="InterPro" id="IPR051283">
    <property type="entry name" value="Sec_Metabolite_Acyltrans"/>
</dbReference>
<organism evidence="5 6">
    <name type="scientific">Dactylonectria estremocensis</name>
    <dbReference type="NCBI Taxonomy" id="1079267"/>
    <lineage>
        <taxon>Eukaryota</taxon>
        <taxon>Fungi</taxon>
        <taxon>Dikarya</taxon>
        <taxon>Ascomycota</taxon>
        <taxon>Pezizomycotina</taxon>
        <taxon>Sordariomycetes</taxon>
        <taxon>Hypocreomycetidae</taxon>
        <taxon>Hypocreales</taxon>
        <taxon>Nectriaceae</taxon>
        <taxon>Dactylonectria</taxon>
    </lineage>
</organism>
<dbReference type="GO" id="GO:0016746">
    <property type="term" value="F:acyltransferase activity"/>
    <property type="evidence" value="ECO:0007669"/>
    <property type="project" value="UniProtKB-KW"/>
</dbReference>
<sequence length="498" mass="55828">MQALNQFIGSLFKAAHHPAVETDDVFPLHFLDNLHTGRVIVLSETLRFDQVLDAEKLCEGLAKLLQQGDWRKLGGRLRSRPDGYIEVHVPKEFTEQRPPAHFSTEVFNISIAEHDLGSQLPKATGGPSIQPGPTSFGHFNTRPDGPLTLQDYICSDRPILSLQVTSFTDATIVTVVWPHAVTGALGFKEILSAWSRALRDESSIPPLLGARKDILDRAGTESDAHAPYSLASNEIKGWGFVKFVSRMLWNVFWRPTVDSRALCLPRHFMSQLRMKSLKELEDIHGADNVPFLSEGDVLTAWAARFVARNRGRTCPGLIFNPLDITSRLELDWKTEGVYVQNLVGAMYTTVDADVLLNKSLGELAHAIRLSIQQQATDEQIRAQLRIFRSLGHEKSEPLYGDSDSQLIAFSNWTKFDLFNAVDFSPAVSKASSPIRSGVPLGKPTYMHCASLGENRFQRNCFAITGKDLDGNYWISAFLYPEDWEGLNDYMQQTWQDIK</sequence>
<keyword evidence="3" id="KW-0808">Transferase</keyword>
<evidence type="ECO:0000313" key="5">
    <source>
        <dbReference type="EMBL" id="KAH7129549.1"/>
    </source>
</evidence>
<evidence type="ECO:0000256" key="2">
    <source>
        <dbReference type="ARBA" id="ARBA00009861"/>
    </source>
</evidence>
<dbReference type="PANTHER" id="PTHR31896">
    <property type="entry name" value="FAMILY REGULATORY PROTEIN, PUTATIVE (AFU_ORTHOLOGUE AFUA_3G14730)-RELATED"/>
    <property type="match status" value="1"/>
</dbReference>
<comment type="pathway">
    <text evidence="1">Secondary metabolite biosynthesis.</text>
</comment>
<dbReference type="AlphaFoldDB" id="A0A9P9DZS9"/>
<dbReference type="Proteomes" id="UP000717696">
    <property type="component" value="Unassembled WGS sequence"/>
</dbReference>
<dbReference type="Gene3D" id="3.30.559.10">
    <property type="entry name" value="Chloramphenicol acetyltransferase-like domain"/>
    <property type="match status" value="2"/>
</dbReference>
<dbReference type="InterPro" id="IPR023213">
    <property type="entry name" value="CAT-like_dom_sf"/>
</dbReference>
<keyword evidence="6" id="KW-1185">Reference proteome</keyword>
<dbReference type="EMBL" id="JAGMUU010000021">
    <property type="protein sequence ID" value="KAH7129549.1"/>
    <property type="molecule type" value="Genomic_DNA"/>
</dbReference>
<evidence type="ECO:0000313" key="6">
    <source>
        <dbReference type="Proteomes" id="UP000717696"/>
    </source>
</evidence>
<protein>
    <submittedName>
        <fullName evidence="5">Uncharacterized protein</fullName>
    </submittedName>
</protein>
<evidence type="ECO:0000256" key="1">
    <source>
        <dbReference type="ARBA" id="ARBA00005179"/>
    </source>
</evidence>
<dbReference type="OrthoDB" id="21502at2759"/>
<evidence type="ECO:0000256" key="3">
    <source>
        <dbReference type="ARBA" id="ARBA00022679"/>
    </source>
</evidence>
<accession>A0A9P9DZS9</accession>